<accession>A0ABS2FDA4</accession>
<protein>
    <submittedName>
        <fullName evidence="2">Nucleoside kinase</fullName>
    </submittedName>
</protein>
<dbReference type="SUPFAM" id="SSF52540">
    <property type="entry name" value="P-loop containing nucleoside triphosphate hydrolases"/>
    <property type="match status" value="1"/>
</dbReference>
<reference evidence="2 3" key="1">
    <citation type="journal article" date="2021" name="Sci. Rep.">
        <title>The distribution of antibiotic resistance genes in chicken gut microbiota commensals.</title>
        <authorList>
            <person name="Juricova H."/>
            <person name="Matiasovicova J."/>
            <person name="Kubasova T."/>
            <person name="Cejkova D."/>
            <person name="Rychlik I."/>
        </authorList>
    </citation>
    <scope>NUCLEOTIDE SEQUENCE [LARGE SCALE GENOMIC DNA]</scope>
    <source>
        <strain evidence="2 3">An435</strain>
    </source>
</reference>
<dbReference type="EMBL" id="JACJLL010000012">
    <property type="protein sequence ID" value="MBM6818389.1"/>
    <property type="molecule type" value="Genomic_DNA"/>
</dbReference>
<dbReference type="RefSeq" id="WP_148321234.1">
    <property type="nucleotide sequence ID" value="NZ_JACJLL010000012.1"/>
</dbReference>
<keyword evidence="2" id="KW-0808">Transferase</keyword>
<dbReference type="GO" id="GO:0016301">
    <property type="term" value="F:kinase activity"/>
    <property type="evidence" value="ECO:0007669"/>
    <property type="project" value="UniProtKB-KW"/>
</dbReference>
<evidence type="ECO:0000313" key="3">
    <source>
        <dbReference type="Proteomes" id="UP000767334"/>
    </source>
</evidence>
<comment type="caution">
    <text evidence="2">The sequence shown here is derived from an EMBL/GenBank/DDBJ whole genome shotgun (WGS) entry which is preliminary data.</text>
</comment>
<name>A0ABS2FDA4_9CLOT</name>
<gene>
    <name evidence="2" type="ORF">H6A19_03365</name>
</gene>
<keyword evidence="2" id="KW-0418">Kinase</keyword>
<dbReference type="InterPro" id="IPR027417">
    <property type="entry name" value="P-loop_NTPase"/>
</dbReference>
<dbReference type="CDD" id="cd02028">
    <property type="entry name" value="UMPK_like"/>
    <property type="match status" value="1"/>
</dbReference>
<dbReference type="SUPFAM" id="SSF55186">
    <property type="entry name" value="ThrRS/AlaRS common domain"/>
    <property type="match status" value="1"/>
</dbReference>
<evidence type="ECO:0000313" key="2">
    <source>
        <dbReference type="EMBL" id="MBM6818389.1"/>
    </source>
</evidence>
<feature type="domain" description="Phosphoribulokinase/uridine kinase" evidence="1">
    <location>
        <begin position="235"/>
        <end position="432"/>
    </location>
</feature>
<sequence length="498" mass="57732">MKENINLVNNKNDSIENDYTRTLQFIFIKAALDLFPGAKITIQHSVGKGIFGEISKEINLNEKDIEDIKVKMQELIDRDLPINKIKVAKKEAINIFKSYNMDDKVLLLEQVDFKTVNLYELDGRYDYFYGHMTKRTSDIKAFDLIYYENGFILRRPNDYQTFTLPEFVEQRKITKIFRETEKWLDILDVGNVGALNDKIDKGELINLVMISEALHEKKIAEIADKINLKDEVKLILIAGPSSSGKTTFANRLGVQLRVNGITPIPISLDDYFVNRDQTPLDENGEYDFETIGSVDTELFNKHLNLILQGEEVEIPEFNFIKGEREWVGKKVKLPSNGVIIVEGIHGLNPILTSHIDEKYKFRIYISALTQLNLDNHNRITTTDVRKIRRIVRDQLSRGHGAEDTLKMWHKIKRGEKKNIFVYQEEADVMFNSTLVYELCVLKKYAIQELNKIKEDSIVYDEAKRLKGLLGFFREIDKDIVPQNSILREFIGGSIFYKY</sequence>
<organism evidence="2 3">
    <name type="scientific">Clostridium saudiense</name>
    <dbReference type="NCBI Taxonomy" id="1414720"/>
    <lineage>
        <taxon>Bacteria</taxon>
        <taxon>Bacillati</taxon>
        <taxon>Bacillota</taxon>
        <taxon>Clostridia</taxon>
        <taxon>Eubacteriales</taxon>
        <taxon>Clostridiaceae</taxon>
        <taxon>Clostridium</taxon>
    </lineage>
</organism>
<dbReference type="InterPro" id="IPR006083">
    <property type="entry name" value="PRK/URK"/>
</dbReference>
<proteinExistence type="predicted"/>
<dbReference type="Proteomes" id="UP000767334">
    <property type="component" value="Unassembled WGS sequence"/>
</dbReference>
<dbReference type="Pfam" id="PF00485">
    <property type="entry name" value="PRK"/>
    <property type="match status" value="1"/>
</dbReference>
<dbReference type="Gene3D" id="3.40.50.300">
    <property type="entry name" value="P-loop containing nucleotide triphosphate hydrolases"/>
    <property type="match status" value="1"/>
</dbReference>
<dbReference type="PANTHER" id="PTHR10285">
    <property type="entry name" value="URIDINE KINASE"/>
    <property type="match status" value="1"/>
</dbReference>
<dbReference type="Gene3D" id="3.30.980.10">
    <property type="entry name" value="Threonyl-trna Synthetase, Chain A, domain 2"/>
    <property type="match status" value="1"/>
</dbReference>
<dbReference type="InterPro" id="IPR018163">
    <property type="entry name" value="Thr/Ala-tRNA-synth_IIc_edit"/>
</dbReference>
<keyword evidence="3" id="KW-1185">Reference proteome</keyword>
<evidence type="ECO:0000259" key="1">
    <source>
        <dbReference type="Pfam" id="PF00485"/>
    </source>
</evidence>